<proteinExistence type="predicted"/>
<reference evidence="1" key="1">
    <citation type="submission" date="2014-09" db="EMBL/GenBank/DDBJ databases">
        <authorList>
            <person name="Magalhaes I.L.F."/>
            <person name="Oliveira U."/>
            <person name="Santos F.R."/>
            <person name="Vidigal T.H.D.A."/>
            <person name="Brescovit A.D."/>
            <person name="Santos A.J."/>
        </authorList>
    </citation>
    <scope>NUCLEOTIDE SEQUENCE</scope>
    <source>
        <tissue evidence="1">Shoot tissue taken approximately 20 cm above the soil surface</tissue>
    </source>
</reference>
<reference evidence="1" key="2">
    <citation type="journal article" date="2015" name="Data Brief">
        <title>Shoot transcriptome of the giant reed, Arundo donax.</title>
        <authorList>
            <person name="Barrero R.A."/>
            <person name="Guerrero F.D."/>
            <person name="Moolhuijzen P."/>
            <person name="Goolsby J.A."/>
            <person name="Tidwell J."/>
            <person name="Bellgard S.E."/>
            <person name="Bellgard M.I."/>
        </authorList>
    </citation>
    <scope>NUCLEOTIDE SEQUENCE</scope>
    <source>
        <tissue evidence="1">Shoot tissue taken approximately 20 cm above the soil surface</tissue>
    </source>
</reference>
<organism evidence="1">
    <name type="scientific">Arundo donax</name>
    <name type="common">Giant reed</name>
    <name type="synonym">Donax arundinaceus</name>
    <dbReference type="NCBI Taxonomy" id="35708"/>
    <lineage>
        <taxon>Eukaryota</taxon>
        <taxon>Viridiplantae</taxon>
        <taxon>Streptophyta</taxon>
        <taxon>Embryophyta</taxon>
        <taxon>Tracheophyta</taxon>
        <taxon>Spermatophyta</taxon>
        <taxon>Magnoliopsida</taxon>
        <taxon>Liliopsida</taxon>
        <taxon>Poales</taxon>
        <taxon>Poaceae</taxon>
        <taxon>PACMAD clade</taxon>
        <taxon>Arundinoideae</taxon>
        <taxon>Arundineae</taxon>
        <taxon>Arundo</taxon>
    </lineage>
</organism>
<protein>
    <submittedName>
        <fullName evidence="1">Uncharacterized protein</fullName>
    </submittedName>
</protein>
<sequence length="81" mass="9351">MPIWGCWSLYTERNEGCDWMDKQAVHCLCPPKPSRGTMYPLLALSFVEGFPARGGSTRRVWYGYRLSLCEYVVLMQRSIGK</sequence>
<name>A0A0A9HTU0_ARUDO</name>
<accession>A0A0A9HTU0</accession>
<evidence type="ECO:0000313" key="1">
    <source>
        <dbReference type="EMBL" id="JAE39249.1"/>
    </source>
</evidence>
<dbReference type="EMBL" id="GBRH01158647">
    <property type="protein sequence ID" value="JAE39249.1"/>
    <property type="molecule type" value="Transcribed_RNA"/>
</dbReference>
<dbReference type="AlphaFoldDB" id="A0A0A9HTU0"/>